<comment type="similarity">
    <text evidence="2 13">Belongs to the integrin alpha chain family.</text>
</comment>
<evidence type="ECO:0000259" key="14">
    <source>
        <dbReference type="Pfam" id="PF08441"/>
    </source>
</evidence>
<dbReference type="Gene3D" id="2.60.40.1460">
    <property type="entry name" value="Integrin domains. Chain A, domain 2"/>
    <property type="match status" value="1"/>
</dbReference>
<dbReference type="InterPro" id="IPR013649">
    <property type="entry name" value="Integrin_alpha_Ig-like_1"/>
</dbReference>
<keyword evidence="8 13" id="KW-0401">Integrin</keyword>
<dbReference type="PRINTS" id="PR01185">
    <property type="entry name" value="INTEGRINA"/>
</dbReference>
<evidence type="ECO:0000259" key="16">
    <source>
        <dbReference type="Pfam" id="PF20806"/>
    </source>
</evidence>
<feature type="chain" id="PRO_5035485300" description="Integrin alpha-3" evidence="13">
    <location>
        <begin position="19"/>
        <end position="1025"/>
    </location>
</feature>
<evidence type="ECO:0000256" key="9">
    <source>
        <dbReference type="ARBA" id="ARBA00023136"/>
    </source>
</evidence>
<dbReference type="Gene3D" id="1.20.5.930">
    <property type="entry name" value="Bicelle-embedded integrin alpha(iib) transmembrane segment"/>
    <property type="match status" value="1"/>
</dbReference>
<dbReference type="PANTHER" id="PTHR23220:SF89">
    <property type="entry name" value="INTEGRIN ALPHA-3"/>
    <property type="match status" value="1"/>
</dbReference>
<evidence type="ECO:0000256" key="4">
    <source>
        <dbReference type="ARBA" id="ARBA00022729"/>
    </source>
</evidence>
<dbReference type="SMART" id="SM00191">
    <property type="entry name" value="Int_alpha"/>
    <property type="match status" value="5"/>
</dbReference>
<organism evidence="17 18">
    <name type="scientific">Eleutherodactylus coqui</name>
    <name type="common">Puerto Rican coqui</name>
    <dbReference type="NCBI Taxonomy" id="57060"/>
    <lineage>
        <taxon>Eukaryota</taxon>
        <taxon>Metazoa</taxon>
        <taxon>Chordata</taxon>
        <taxon>Craniata</taxon>
        <taxon>Vertebrata</taxon>
        <taxon>Euteleostomi</taxon>
        <taxon>Amphibia</taxon>
        <taxon>Batrachia</taxon>
        <taxon>Anura</taxon>
        <taxon>Neobatrachia</taxon>
        <taxon>Hyloidea</taxon>
        <taxon>Eleutherodactylidae</taxon>
        <taxon>Eleutherodactylinae</taxon>
        <taxon>Eleutherodactylus</taxon>
        <taxon>Eleutherodactylus</taxon>
    </lineage>
</organism>
<dbReference type="OrthoDB" id="5317514at2759"/>
<keyword evidence="10 13" id="KW-0675">Receptor</keyword>
<dbReference type="InterPro" id="IPR048285">
    <property type="entry name" value="Integrin_alpha_Ig-like_2"/>
</dbReference>
<feature type="domain" description="Integrin alpha second immunoglobulin-like" evidence="15">
    <location>
        <begin position="594"/>
        <end position="734"/>
    </location>
</feature>
<dbReference type="InterPro" id="IPR000413">
    <property type="entry name" value="Integrin_alpha"/>
</dbReference>
<dbReference type="Gene3D" id="2.60.40.1530">
    <property type="entry name" value="ntegrin, alpha v. Chain A, domain 4"/>
    <property type="match status" value="1"/>
</dbReference>
<keyword evidence="5" id="KW-0677">Repeat</keyword>
<dbReference type="GO" id="GO:0033627">
    <property type="term" value="P:cell adhesion mediated by integrin"/>
    <property type="evidence" value="ECO:0007669"/>
    <property type="project" value="TreeGrafter"/>
</dbReference>
<accession>A0A8J6ER92</accession>
<evidence type="ECO:0000313" key="17">
    <source>
        <dbReference type="EMBL" id="KAG9474317.1"/>
    </source>
</evidence>
<dbReference type="PANTHER" id="PTHR23220">
    <property type="entry name" value="INTEGRIN ALPHA"/>
    <property type="match status" value="1"/>
</dbReference>
<feature type="domain" description="Integrin alpha first immunoglubulin-like" evidence="14">
    <location>
        <begin position="443"/>
        <end position="593"/>
    </location>
</feature>
<dbReference type="SUPFAM" id="SSF69318">
    <property type="entry name" value="Integrin alpha N-terminal domain"/>
    <property type="match status" value="1"/>
</dbReference>
<proteinExistence type="inferred from homology"/>
<dbReference type="InterPro" id="IPR032695">
    <property type="entry name" value="Integrin_dom_sf"/>
</dbReference>
<evidence type="ECO:0000259" key="15">
    <source>
        <dbReference type="Pfam" id="PF20805"/>
    </source>
</evidence>
<feature type="domain" description="Integrin alpha third immunoglobulin-like" evidence="16">
    <location>
        <begin position="748"/>
        <end position="953"/>
    </location>
</feature>
<evidence type="ECO:0000256" key="13">
    <source>
        <dbReference type="RuleBase" id="RU003762"/>
    </source>
</evidence>
<dbReference type="EMBL" id="WNTK01000013">
    <property type="protein sequence ID" value="KAG9474316.1"/>
    <property type="molecule type" value="Genomic_DNA"/>
</dbReference>
<dbReference type="GO" id="GO:0005178">
    <property type="term" value="F:integrin binding"/>
    <property type="evidence" value="ECO:0007669"/>
    <property type="project" value="TreeGrafter"/>
</dbReference>
<dbReference type="Gene3D" id="2.130.10.130">
    <property type="entry name" value="Integrin alpha, N-terminal"/>
    <property type="match status" value="1"/>
</dbReference>
<evidence type="ECO:0000256" key="5">
    <source>
        <dbReference type="ARBA" id="ARBA00022737"/>
    </source>
</evidence>
<evidence type="ECO:0000256" key="12">
    <source>
        <dbReference type="PROSITE-ProRule" id="PRU00803"/>
    </source>
</evidence>
<dbReference type="Pfam" id="PF20806">
    <property type="entry name" value="Integrin_A_Ig_3"/>
    <property type="match status" value="1"/>
</dbReference>
<dbReference type="PROSITE" id="PS51470">
    <property type="entry name" value="FG_GAP"/>
    <property type="match status" value="5"/>
</dbReference>
<evidence type="ECO:0000256" key="11">
    <source>
        <dbReference type="ARBA" id="ARBA00023180"/>
    </source>
</evidence>
<keyword evidence="18" id="KW-1185">Reference proteome</keyword>
<keyword evidence="7 13" id="KW-1133">Transmembrane helix</keyword>
<dbReference type="InterPro" id="IPR013519">
    <property type="entry name" value="Int_alpha_beta-p"/>
</dbReference>
<dbReference type="Pfam" id="PF08441">
    <property type="entry name" value="Integrin_A_Ig_1"/>
    <property type="match status" value="1"/>
</dbReference>
<evidence type="ECO:0000313" key="18">
    <source>
        <dbReference type="Proteomes" id="UP000770717"/>
    </source>
</evidence>
<feature type="repeat" description="FG-GAP" evidence="12">
    <location>
        <begin position="398"/>
        <end position="458"/>
    </location>
</feature>
<evidence type="ECO:0000256" key="6">
    <source>
        <dbReference type="ARBA" id="ARBA00022889"/>
    </source>
</evidence>
<evidence type="ECO:0000256" key="3">
    <source>
        <dbReference type="ARBA" id="ARBA00022692"/>
    </source>
</evidence>
<dbReference type="GO" id="GO:0007160">
    <property type="term" value="P:cell-matrix adhesion"/>
    <property type="evidence" value="ECO:0007669"/>
    <property type="project" value="TreeGrafter"/>
</dbReference>
<dbReference type="GO" id="GO:0007229">
    <property type="term" value="P:integrin-mediated signaling pathway"/>
    <property type="evidence" value="ECO:0007669"/>
    <property type="project" value="UniProtKB-KW"/>
</dbReference>
<dbReference type="InterPro" id="IPR048286">
    <property type="entry name" value="Integrin_alpha_Ig-like_3"/>
</dbReference>
<protein>
    <recommendedName>
        <fullName evidence="19">Integrin alpha-3</fullName>
    </recommendedName>
</protein>
<dbReference type="Pfam" id="PF01839">
    <property type="entry name" value="FG-GAP"/>
    <property type="match status" value="2"/>
</dbReference>
<feature type="repeat" description="FG-GAP" evidence="12">
    <location>
        <begin position="222"/>
        <end position="276"/>
    </location>
</feature>
<feature type="transmembrane region" description="Helical" evidence="13">
    <location>
        <begin position="966"/>
        <end position="993"/>
    </location>
</feature>
<comment type="caution">
    <text evidence="17">The sequence shown here is derived from an EMBL/GenBank/DDBJ whole genome shotgun (WGS) entry which is preliminary data.</text>
</comment>
<dbReference type="AlphaFoldDB" id="A0A8J6ER92"/>
<feature type="repeat" description="FG-GAP" evidence="12">
    <location>
        <begin position="24"/>
        <end position="89"/>
    </location>
</feature>
<feature type="repeat" description="FG-GAP" evidence="12">
    <location>
        <begin position="339"/>
        <end position="394"/>
    </location>
</feature>
<dbReference type="GO" id="GO:0098609">
    <property type="term" value="P:cell-cell adhesion"/>
    <property type="evidence" value="ECO:0007669"/>
    <property type="project" value="TreeGrafter"/>
</dbReference>
<gene>
    <name evidence="17" type="ORF">GDO78_004562</name>
</gene>
<reference evidence="17" key="1">
    <citation type="thesis" date="2020" institute="ProQuest LLC" country="789 East Eisenhower Parkway, Ann Arbor, MI, USA">
        <title>Comparative Genomics and Chromosome Evolution.</title>
        <authorList>
            <person name="Mudd A.B."/>
        </authorList>
    </citation>
    <scope>NUCLEOTIDE SEQUENCE</scope>
    <source>
        <strain evidence="17">HN-11 Male</strain>
        <tissue evidence="17">Kidney and liver</tissue>
    </source>
</reference>
<dbReference type="GO" id="GO:0009897">
    <property type="term" value="C:external side of plasma membrane"/>
    <property type="evidence" value="ECO:0007669"/>
    <property type="project" value="TreeGrafter"/>
</dbReference>
<dbReference type="GO" id="GO:0050900">
    <property type="term" value="P:leukocyte migration"/>
    <property type="evidence" value="ECO:0007669"/>
    <property type="project" value="TreeGrafter"/>
</dbReference>
<feature type="repeat" description="FG-GAP" evidence="12">
    <location>
        <begin position="277"/>
        <end position="338"/>
    </location>
</feature>
<keyword evidence="6 13" id="KW-0130">Cell adhesion</keyword>
<evidence type="ECO:0000256" key="7">
    <source>
        <dbReference type="ARBA" id="ARBA00022989"/>
    </source>
</evidence>
<dbReference type="InterPro" id="IPR028994">
    <property type="entry name" value="Integrin_alpha_N"/>
</dbReference>
<keyword evidence="9 13" id="KW-0472">Membrane</keyword>
<dbReference type="EMBL" id="WNTK01000013">
    <property type="protein sequence ID" value="KAG9474317.1"/>
    <property type="molecule type" value="Genomic_DNA"/>
</dbReference>
<evidence type="ECO:0000256" key="10">
    <source>
        <dbReference type="ARBA" id="ARBA00023170"/>
    </source>
</evidence>
<dbReference type="InterPro" id="IPR013517">
    <property type="entry name" value="FG-GAP"/>
</dbReference>
<dbReference type="GO" id="GO:0008305">
    <property type="term" value="C:integrin complex"/>
    <property type="evidence" value="ECO:0007669"/>
    <property type="project" value="InterPro"/>
</dbReference>
<sequence>MAPARLCLLLGLCLASSAFNVDTQFPVVKQAGVPGGLFGFSVSFHKQSEGEQRYLMLSGAPQDAAPPNVNVNRTGAVYACPITMSKSDCVRVSIDQEYVPGINELENMWLGVTLASQGHGGRVLMCAHRYSVALKAGEQLKMIGKCYIRGNDLKYNVNDDWQTDHYEMCDAGASSDHLHTGMCQMGISGGITENMLYFGAPGAYNWQGTDYALQRDNWDLMESAFPKDGPANIYLGYSVQIGKDLLQKGNITVVSGAPRWNHKGAIYLMQKEDKTLKLKQVLSGDQVGSYFGNIIALADFNNDGWQDIAVGAPYYFDQRKEIGGAVYIYTNEVGSFIDKPSLVLYGPLYSGFGFAVANIGDINQDGFTDLAVGAPFEAMGKLYIYLSKSTGLQSKPSQIIDGSQIGGIQMFGYSLNGGMDVDGNSYPDLLVGSLSDRMALLRSRPVINIRREFSVTPTTVDPSKCTTSSCMDIRLCFSYMLSTGDASNKQNITLQYTVEADFDRRPSRVRFLGAAGSVYKGFFPMPDTQCQNLKLLLLESIRDKLHPIHVSLKYNILEREQRNPRRIVNLDNFPVLNQDQNMEQTLEIQFQKECGADNVCRSNLQMQYEYLRDNYEPFPRVNGTQILYYDLHVKRLHLRIVVTNAPTATSSADDAHEAMLNVTFPDELLFSSVRPVGSCIFEGTVLCQLGNPFRRNQRAEIDITFEASGIVLKTREVTTALQLSTLSKQDSLEEEYAEFLVDYTLKTSLSVMPQNLQTYFSGQVMGESAMKTVQDVGSPVEFVFMVKNEGEPLNNLVSLILAVEWPYEVTNGKWLLYPTEVLVKTQNVTQCQPAGHIIDPLNLTLSEGRRRRRDTVKLDLPDVKVLPAVKRPNTVLRCKGGSAKCVRFECPLNDLEKLANITVRARVWNSTFLEDYRYADRIWVEGSAELYLKTNIDAIKMRSQHVSFAVTIDSELVEPPPAELPLWMIIVAVVAGILLLGLIILILWLCGFFRRANTRAKYEVRGQKAEMKVQPSETERLTQDS</sequence>
<keyword evidence="11" id="KW-0325">Glycoprotein</keyword>
<evidence type="ECO:0008006" key="19">
    <source>
        <dbReference type="Google" id="ProtNLM"/>
    </source>
</evidence>
<keyword evidence="3 13" id="KW-0812">Transmembrane</keyword>
<dbReference type="Proteomes" id="UP000770717">
    <property type="component" value="Unassembled WGS sequence"/>
</dbReference>
<dbReference type="SUPFAM" id="SSF69179">
    <property type="entry name" value="Integrin domains"/>
    <property type="match status" value="3"/>
</dbReference>
<evidence type="ECO:0000256" key="2">
    <source>
        <dbReference type="ARBA" id="ARBA00008054"/>
    </source>
</evidence>
<name>A0A8J6ER92_ELECQ</name>
<dbReference type="Gene3D" id="2.60.40.1510">
    <property type="entry name" value="ntegrin, alpha v. Chain A, domain 3"/>
    <property type="match status" value="1"/>
</dbReference>
<feature type="signal peptide" evidence="13">
    <location>
        <begin position="1"/>
        <end position="18"/>
    </location>
</feature>
<evidence type="ECO:0000256" key="8">
    <source>
        <dbReference type="ARBA" id="ARBA00023037"/>
    </source>
</evidence>
<dbReference type="Pfam" id="PF20805">
    <property type="entry name" value="Integrin_A_Ig_2"/>
    <property type="match status" value="1"/>
</dbReference>
<keyword evidence="4 13" id="KW-0732">Signal</keyword>
<evidence type="ECO:0000256" key="1">
    <source>
        <dbReference type="ARBA" id="ARBA00004479"/>
    </source>
</evidence>
<comment type="subcellular location">
    <subcellularLocation>
        <location evidence="1 13">Membrane</location>
        <topology evidence="1 13">Single-pass type I membrane protein</topology>
    </subcellularLocation>
</comment>